<reference evidence="2" key="1">
    <citation type="submission" date="2020-02" db="EMBL/GenBank/DDBJ databases">
        <authorList>
            <person name="Meier V. D."/>
        </authorList>
    </citation>
    <scope>NUCLEOTIDE SEQUENCE</scope>
    <source>
        <strain evidence="2">AVDCRST_MAG40</strain>
    </source>
</reference>
<sequence>DQSSAPRPGAPTGRAPALPALRRADGRARRGRGHGSGHGCGRRGQAGGARARDAGGALLRLLRARGGRAL</sequence>
<protein>
    <submittedName>
        <fullName evidence="2">Uncharacterized protein</fullName>
    </submittedName>
</protein>
<feature type="non-terminal residue" evidence="2">
    <location>
        <position position="70"/>
    </location>
</feature>
<dbReference type="AlphaFoldDB" id="A0A6J4KNI2"/>
<evidence type="ECO:0000256" key="1">
    <source>
        <dbReference type="SAM" id="MobiDB-lite"/>
    </source>
</evidence>
<feature type="region of interest" description="Disordered" evidence="1">
    <location>
        <begin position="1"/>
        <end position="51"/>
    </location>
</feature>
<organism evidence="2">
    <name type="scientific">uncultured Gemmatimonadaceae bacterium</name>
    <dbReference type="NCBI Taxonomy" id="246130"/>
    <lineage>
        <taxon>Bacteria</taxon>
        <taxon>Pseudomonadati</taxon>
        <taxon>Gemmatimonadota</taxon>
        <taxon>Gemmatimonadia</taxon>
        <taxon>Gemmatimonadales</taxon>
        <taxon>Gemmatimonadaceae</taxon>
        <taxon>environmental samples</taxon>
    </lineage>
</organism>
<dbReference type="EMBL" id="CADCTX010000281">
    <property type="protein sequence ID" value="CAA9310943.1"/>
    <property type="molecule type" value="Genomic_DNA"/>
</dbReference>
<proteinExistence type="predicted"/>
<name>A0A6J4KNI2_9BACT</name>
<feature type="compositionally biased region" description="Gly residues" evidence="1">
    <location>
        <begin position="36"/>
        <end position="47"/>
    </location>
</feature>
<gene>
    <name evidence="2" type="ORF">AVDCRST_MAG40-972</name>
</gene>
<feature type="compositionally biased region" description="Low complexity" evidence="1">
    <location>
        <begin position="1"/>
        <end position="21"/>
    </location>
</feature>
<evidence type="ECO:0000313" key="2">
    <source>
        <dbReference type="EMBL" id="CAA9310943.1"/>
    </source>
</evidence>
<feature type="non-terminal residue" evidence="2">
    <location>
        <position position="1"/>
    </location>
</feature>
<accession>A0A6J4KNI2</accession>